<dbReference type="EMBL" id="JASCXX010000008">
    <property type="protein sequence ID" value="MDI6449011.1"/>
    <property type="molecule type" value="Genomic_DNA"/>
</dbReference>
<evidence type="ECO:0000313" key="3">
    <source>
        <dbReference type="EMBL" id="MDI6449011.1"/>
    </source>
</evidence>
<gene>
    <name evidence="3" type="ORF">QJ522_08150</name>
</gene>
<dbReference type="InterPro" id="IPR050463">
    <property type="entry name" value="Gfo/Idh/MocA_oxidrdct_glycsds"/>
</dbReference>
<dbReference type="GO" id="GO:0000166">
    <property type="term" value="F:nucleotide binding"/>
    <property type="evidence" value="ECO:0007669"/>
    <property type="project" value="InterPro"/>
</dbReference>
<dbReference type="AlphaFoldDB" id="A0AAW6U046"/>
<dbReference type="InterPro" id="IPR004104">
    <property type="entry name" value="Gfo/Idh/MocA-like_OxRdtase_C"/>
</dbReference>
<dbReference type="SUPFAM" id="SSF55347">
    <property type="entry name" value="Glyceraldehyde-3-phosphate dehydrogenase-like, C-terminal domain"/>
    <property type="match status" value="1"/>
</dbReference>
<dbReference type="Proteomes" id="UP001431776">
    <property type="component" value="Unassembled WGS sequence"/>
</dbReference>
<sequence>MERRATHESGQAISRRRFMQGSALSMAALGLGGGRLFAAGSDTIRVGLIGCGSRGMGAVRNCVDAAPNVEIVALGDLFKDRIDTCLKTIKTNGEKDWSSSAPWAHADKVKVTPETCFTGFEAYKKVINSGVDLVILATSPHFRPMHLKAAIEAGKHVFMEKPVAVDPVGIRSVLASSELARQKGLAIGAGTQRRHDPKYVEVIKRVHNGEIGELVAGQCYWVQGWVRQWGFYSERQPQWTDMETQCRNWYYYTWLSGDHIVEQHVHNLDVINWAMGTHPVMAMGMGGREVRIEPEFGNIYDHFAVEYEYPNGARILSMARQIAGCTERIAERIVGAKGIAMEGAIEGARAYKYDGPTPNPYEQEHTDLIRSIRNGRPLNEGKAVAESTMTAILGRMSAYTGRAMKWDWAMKSSKLDLTPPRYELGDLPVGPVAVPGKTPLV</sequence>
<feature type="domain" description="Gfo/Idh/MocA-like oxidoreductase N-terminal" evidence="1">
    <location>
        <begin position="44"/>
        <end position="175"/>
    </location>
</feature>
<proteinExistence type="predicted"/>
<protein>
    <submittedName>
        <fullName evidence="3">Gfo/Idh/MocA family oxidoreductase</fullName>
    </submittedName>
</protein>
<comment type="caution">
    <text evidence="3">The sequence shown here is derived from an EMBL/GenBank/DDBJ whole genome shotgun (WGS) entry which is preliminary data.</text>
</comment>
<dbReference type="InterPro" id="IPR000683">
    <property type="entry name" value="Gfo/Idh/MocA-like_OxRdtase_N"/>
</dbReference>
<keyword evidence="4" id="KW-1185">Reference proteome</keyword>
<evidence type="ECO:0000259" key="1">
    <source>
        <dbReference type="Pfam" id="PF01408"/>
    </source>
</evidence>
<name>A0AAW6U046_9BACT</name>
<dbReference type="Gene3D" id="3.40.50.720">
    <property type="entry name" value="NAD(P)-binding Rossmann-like Domain"/>
    <property type="match status" value="1"/>
</dbReference>
<dbReference type="PANTHER" id="PTHR43818:SF5">
    <property type="entry name" value="OXIDOREDUCTASE FAMILY PROTEIN"/>
    <property type="match status" value="1"/>
</dbReference>
<dbReference type="InterPro" id="IPR036291">
    <property type="entry name" value="NAD(P)-bd_dom_sf"/>
</dbReference>
<dbReference type="InterPro" id="IPR006311">
    <property type="entry name" value="TAT_signal"/>
</dbReference>
<accession>A0AAW6U046</accession>
<reference evidence="3" key="1">
    <citation type="submission" date="2023-05" db="EMBL/GenBank/DDBJ databases">
        <title>Anaerotaeda fermentans gen. nov., sp. nov., a novel anaerobic planctomycete of the new family within the order Sedimentisphaerales isolated from Taman Peninsula, Russia.</title>
        <authorList>
            <person name="Khomyakova M.A."/>
            <person name="Merkel A.Y."/>
            <person name="Slobodkin A.I."/>
        </authorList>
    </citation>
    <scope>NUCLEOTIDE SEQUENCE</scope>
    <source>
        <strain evidence="3">M17dextr</strain>
    </source>
</reference>
<dbReference type="Gene3D" id="3.30.360.10">
    <property type="entry name" value="Dihydrodipicolinate Reductase, domain 2"/>
    <property type="match status" value="1"/>
</dbReference>
<organism evidence="3 4">
    <name type="scientific">Anaerobaca lacustris</name>
    <dbReference type="NCBI Taxonomy" id="3044600"/>
    <lineage>
        <taxon>Bacteria</taxon>
        <taxon>Pseudomonadati</taxon>
        <taxon>Planctomycetota</taxon>
        <taxon>Phycisphaerae</taxon>
        <taxon>Sedimentisphaerales</taxon>
        <taxon>Anaerobacaceae</taxon>
        <taxon>Anaerobaca</taxon>
    </lineage>
</organism>
<dbReference type="Pfam" id="PF02894">
    <property type="entry name" value="GFO_IDH_MocA_C"/>
    <property type="match status" value="1"/>
</dbReference>
<dbReference type="PANTHER" id="PTHR43818">
    <property type="entry name" value="BCDNA.GH03377"/>
    <property type="match status" value="1"/>
</dbReference>
<feature type="domain" description="Gfo/Idh/MocA-like oxidoreductase C-terminal" evidence="2">
    <location>
        <begin position="204"/>
        <end position="359"/>
    </location>
</feature>
<evidence type="ECO:0000313" key="4">
    <source>
        <dbReference type="Proteomes" id="UP001431776"/>
    </source>
</evidence>
<dbReference type="PROSITE" id="PS51318">
    <property type="entry name" value="TAT"/>
    <property type="match status" value="1"/>
</dbReference>
<dbReference type="RefSeq" id="WP_349244420.1">
    <property type="nucleotide sequence ID" value="NZ_JASCXX010000008.1"/>
</dbReference>
<evidence type="ECO:0000259" key="2">
    <source>
        <dbReference type="Pfam" id="PF02894"/>
    </source>
</evidence>
<dbReference type="Pfam" id="PF01408">
    <property type="entry name" value="GFO_IDH_MocA"/>
    <property type="match status" value="1"/>
</dbReference>
<dbReference type="SUPFAM" id="SSF51735">
    <property type="entry name" value="NAD(P)-binding Rossmann-fold domains"/>
    <property type="match status" value="1"/>
</dbReference>